<gene>
    <name evidence="2" type="ORF">BP00DRAFT_475496</name>
</gene>
<evidence type="ECO:0008006" key="4">
    <source>
        <dbReference type="Google" id="ProtNLM"/>
    </source>
</evidence>
<keyword evidence="1" id="KW-0812">Transmembrane</keyword>
<keyword evidence="1" id="KW-0472">Membrane</keyword>
<feature type="transmembrane region" description="Helical" evidence="1">
    <location>
        <begin position="77"/>
        <end position="99"/>
    </location>
</feature>
<dbReference type="Proteomes" id="UP000248817">
    <property type="component" value="Unassembled WGS sequence"/>
</dbReference>
<evidence type="ECO:0000313" key="3">
    <source>
        <dbReference type="Proteomes" id="UP000248817"/>
    </source>
</evidence>
<dbReference type="AlphaFoldDB" id="A0A2V5IRB7"/>
<dbReference type="PANTHER" id="PTHR34144">
    <property type="entry name" value="CHROMOSOME 8, WHOLE GENOME SHOTGUN SEQUENCE"/>
    <property type="match status" value="1"/>
</dbReference>
<dbReference type="InterPro" id="IPR021047">
    <property type="entry name" value="Mannosyltransferase_CMT1"/>
</dbReference>
<evidence type="ECO:0000256" key="1">
    <source>
        <dbReference type="SAM" id="Phobius"/>
    </source>
</evidence>
<organism evidence="2 3">
    <name type="scientific">Aspergillus indologenus CBS 114.80</name>
    <dbReference type="NCBI Taxonomy" id="1450541"/>
    <lineage>
        <taxon>Eukaryota</taxon>
        <taxon>Fungi</taxon>
        <taxon>Dikarya</taxon>
        <taxon>Ascomycota</taxon>
        <taxon>Pezizomycotina</taxon>
        <taxon>Eurotiomycetes</taxon>
        <taxon>Eurotiomycetidae</taxon>
        <taxon>Eurotiales</taxon>
        <taxon>Aspergillaceae</taxon>
        <taxon>Aspergillus</taxon>
        <taxon>Aspergillus subgen. Circumdati</taxon>
    </lineage>
</organism>
<keyword evidence="3" id="KW-1185">Reference proteome</keyword>
<proteinExistence type="predicted"/>
<dbReference type="Pfam" id="PF11735">
    <property type="entry name" value="CAP59_mtransfer"/>
    <property type="match status" value="1"/>
</dbReference>
<evidence type="ECO:0000313" key="2">
    <source>
        <dbReference type="EMBL" id="PYI31140.1"/>
    </source>
</evidence>
<name>A0A2V5IRB7_9EURO</name>
<protein>
    <recommendedName>
        <fullName evidence="4">Glycosyltransferase family 69 protein</fullName>
    </recommendedName>
</protein>
<reference evidence="2 3" key="1">
    <citation type="submission" date="2018-02" db="EMBL/GenBank/DDBJ databases">
        <title>The genomes of Aspergillus section Nigri reveals drivers in fungal speciation.</title>
        <authorList>
            <consortium name="DOE Joint Genome Institute"/>
            <person name="Vesth T.C."/>
            <person name="Nybo J."/>
            <person name="Theobald S."/>
            <person name="Brandl J."/>
            <person name="Frisvad J.C."/>
            <person name="Nielsen K.F."/>
            <person name="Lyhne E.K."/>
            <person name="Kogle M.E."/>
            <person name="Kuo A."/>
            <person name="Riley R."/>
            <person name="Clum A."/>
            <person name="Nolan M."/>
            <person name="Lipzen A."/>
            <person name="Salamov A."/>
            <person name="Henrissat B."/>
            <person name="Wiebenga A."/>
            <person name="De vries R.P."/>
            <person name="Grigoriev I.V."/>
            <person name="Mortensen U.H."/>
            <person name="Andersen M.R."/>
            <person name="Baker S.E."/>
        </authorList>
    </citation>
    <scope>NUCLEOTIDE SEQUENCE [LARGE SCALE GENOMIC DNA]</scope>
    <source>
        <strain evidence="2 3">CBS 114.80</strain>
    </source>
</reference>
<keyword evidence="1" id="KW-1133">Transmembrane helix</keyword>
<dbReference type="PANTHER" id="PTHR34144:SF8">
    <property type="entry name" value="GLYCOSYLTRANSFERASE FAMILY 69 PROTEIN"/>
    <property type="match status" value="1"/>
</dbReference>
<dbReference type="EMBL" id="KZ825506">
    <property type="protein sequence ID" value="PYI31140.1"/>
    <property type="molecule type" value="Genomic_DNA"/>
</dbReference>
<accession>A0A2V5IRB7</accession>
<sequence length="517" mass="58970">MPPPRLQSVEYHDLTSRSSIDSFASVSDWEQAGLVLPSSRSHRSFWRKLWRSTPTWQPQRPRPRRFASPRWSSIRQLLRIGLSVLVVLISCTALFFPSYTRLPPHFQSVVEQATQSDQHGRANPRNERIFIAAILYDPEGTIAGGRWGESLLQLIDLLGEDNVFLSIYENDSDEQGEQALRQLEDRVACNKSIQSDLHLDLSTFPRVTVPGGAQRVKRTDYLAELRNRALRPLDDPAAQPYDRILYLNDVIFDPIDAVQLLFSTNAADTPDGVARYRAACAVDFINPFKFYDTYATRDLEGYGIGLQFYPWFSTAGHARSRQDVLAQKDAVRVRSCWGGMIAFNATYFQRPDRPVRFRADRDLFYDGSECCIIHADLQDSPTTASVDDIFDSGVYMNPYVRTAYTERSFRWLRTTRRFERLYSLVHGIVSRVAGFPRFNPRRTEIAGEVVRERVWVPDARHSNGGSYQTIERVADNDGFCGDGFGGRRGLQLIREHRQPGEDGWEEIPVPVALSFAS</sequence>